<proteinExistence type="predicted"/>
<name>A0A397W448_9GLOM</name>
<dbReference type="Proteomes" id="UP000266673">
    <property type="component" value="Unassembled WGS sequence"/>
</dbReference>
<dbReference type="OrthoDB" id="2437074at2759"/>
<organism evidence="1 2">
    <name type="scientific">Gigaspora rosea</name>
    <dbReference type="NCBI Taxonomy" id="44941"/>
    <lineage>
        <taxon>Eukaryota</taxon>
        <taxon>Fungi</taxon>
        <taxon>Fungi incertae sedis</taxon>
        <taxon>Mucoromycota</taxon>
        <taxon>Glomeromycotina</taxon>
        <taxon>Glomeromycetes</taxon>
        <taxon>Diversisporales</taxon>
        <taxon>Gigasporaceae</taxon>
        <taxon>Gigaspora</taxon>
    </lineage>
</organism>
<protein>
    <submittedName>
        <fullName evidence="1">Uncharacterized protein</fullName>
    </submittedName>
</protein>
<comment type="caution">
    <text evidence="1">The sequence shown here is derived from an EMBL/GenBank/DDBJ whole genome shotgun (WGS) entry which is preliminary data.</text>
</comment>
<evidence type="ECO:0000313" key="1">
    <source>
        <dbReference type="EMBL" id="RIB28347.1"/>
    </source>
</evidence>
<reference evidence="1 2" key="1">
    <citation type="submission" date="2018-06" db="EMBL/GenBank/DDBJ databases">
        <title>Comparative genomics reveals the genomic features of Rhizophagus irregularis, R. cerebriforme, R. diaphanum and Gigaspora rosea, and their symbiotic lifestyle signature.</title>
        <authorList>
            <person name="Morin E."/>
            <person name="San Clemente H."/>
            <person name="Chen E.C.H."/>
            <person name="De La Providencia I."/>
            <person name="Hainaut M."/>
            <person name="Kuo A."/>
            <person name="Kohler A."/>
            <person name="Murat C."/>
            <person name="Tang N."/>
            <person name="Roy S."/>
            <person name="Loubradou J."/>
            <person name="Henrissat B."/>
            <person name="Grigoriev I.V."/>
            <person name="Corradi N."/>
            <person name="Roux C."/>
            <person name="Martin F.M."/>
        </authorList>
    </citation>
    <scope>NUCLEOTIDE SEQUENCE [LARGE SCALE GENOMIC DNA]</scope>
    <source>
        <strain evidence="1 2">DAOM 194757</strain>
    </source>
</reference>
<keyword evidence="2" id="KW-1185">Reference proteome</keyword>
<evidence type="ECO:0000313" key="2">
    <source>
        <dbReference type="Proteomes" id="UP000266673"/>
    </source>
</evidence>
<dbReference type="AlphaFoldDB" id="A0A397W448"/>
<sequence>MDPYNLTNPTNPVDARDIFENFEENQSQIQEPYIIQSDKIIYFTDGKLSIKELITDNSDDWVEYLRKKLKDNNSITAPSKKTIEFITDITSRKNYNQDKKKLEGKILKWELESDDKSVRLTVVDYNYRKNRWNDKKKQLEILPSFYRKQPLENYIIHCDILENDDLITITRIGIFIWTYRLSEIKMHYYWNDCNSHLVYFDFEKRKLKDLLIPLII</sequence>
<gene>
    <name evidence="1" type="ORF">C2G38_1513243</name>
</gene>
<accession>A0A397W448</accession>
<dbReference type="EMBL" id="QKWP01000068">
    <property type="protein sequence ID" value="RIB28347.1"/>
    <property type="molecule type" value="Genomic_DNA"/>
</dbReference>